<dbReference type="InterPro" id="IPR036116">
    <property type="entry name" value="FN3_sf"/>
</dbReference>
<dbReference type="Proteomes" id="UP000324632">
    <property type="component" value="Chromosome 15"/>
</dbReference>
<dbReference type="AlphaFoldDB" id="A0A5A9NMK0"/>
<dbReference type="InterPro" id="IPR036770">
    <property type="entry name" value="Ankyrin_rpt-contain_sf"/>
</dbReference>
<evidence type="ECO:0000313" key="4">
    <source>
        <dbReference type="Proteomes" id="UP000324632"/>
    </source>
</evidence>
<organism evidence="3 4">
    <name type="scientific">Triplophysa tibetana</name>
    <dbReference type="NCBI Taxonomy" id="1572043"/>
    <lineage>
        <taxon>Eukaryota</taxon>
        <taxon>Metazoa</taxon>
        <taxon>Chordata</taxon>
        <taxon>Craniata</taxon>
        <taxon>Vertebrata</taxon>
        <taxon>Euteleostomi</taxon>
        <taxon>Actinopterygii</taxon>
        <taxon>Neopterygii</taxon>
        <taxon>Teleostei</taxon>
        <taxon>Ostariophysi</taxon>
        <taxon>Cypriniformes</taxon>
        <taxon>Nemacheilidae</taxon>
        <taxon>Triplophysa</taxon>
    </lineage>
</organism>
<dbReference type="PROSITE" id="PS50088">
    <property type="entry name" value="ANK_REPEAT"/>
    <property type="match status" value="5"/>
</dbReference>
<dbReference type="InterPro" id="IPR003961">
    <property type="entry name" value="FN3_dom"/>
</dbReference>
<dbReference type="SMART" id="SM00060">
    <property type="entry name" value="FN3"/>
    <property type="match status" value="1"/>
</dbReference>
<keyword evidence="1" id="KW-0040">ANK repeat</keyword>
<evidence type="ECO:0000256" key="1">
    <source>
        <dbReference type="PROSITE-ProRule" id="PRU00023"/>
    </source>
</evidence>
<comment type="caution">
    <text evidence="3">The sequence shown here is derived from an EMBL/GenBank/DDBJ whole genome shotgun (WGS) entry which is preliminary data.</text>
</comment>
<proteinExistence type="predicted"/>
<keyword evidence="4" id="KW-1185">Reference proteome</keyword>
<dbReference type="CDD" id="cd00063">
    <property type="entry name" value="FN3"/>
    <property type="match status" value="1"/>
</dbReference>
<dbReference type="InterPro" id="IPR002110">
    <property type="entry name" value="Ankyrin_rpt"/>
</dbReference>
<dbReference type="Gene3D" id="1.25.40.20">
    <property type="entry name" value="Ankyrin repeat-containing domain"/>
    <property type="match status" value="2"/>
</dbReference>
<feature type="repeat" description="ANK" evidence="1">
    <location>
        <begin position="144"/>
        <end position="176"/>
    </location>
</feature>
<dbReference type="GO" id="GO:0042981">
    <property type="term" value="P:regulation of apoptotic process"/>
    <property type="evidence" value="ECO:0007669"/>
    <property type="project" value="TreeGrafter"/>
</dbReference>
<feature type="domain" description="Fibronectin type-III" evidence="2">
    <location>
        <begin position="12"/>
        <end position="109"/>
    </location>
</feature>
<dbReference type="PROSITE" id="PS50297">
    <property type="entry name" value="ANK_REP_REGION"/>
    <property type="match status" value="3"/>
</dbReference>
<dbReference type="SUPFAM" id="SSF48403">
    <property type="entry name" value="Ankyrin repeat"/>
    <property type="match status" value="1"/>
</dbReference>
<feature type="repeat" description="ANK" evidence="1">
    <location>
        <begin position="210"/>
        <end position="242"/>
    </location>
</feature>
<sequence>MVHAYCVIVDAMATPPVIGKVTHHSIELIWVHVDNKPRTGSPEHWTRYSVEHTDPKTQRYNTIFIGYSTHHVVEELEPSTSYSFRLRVTRPSGESHLSPTVSVFTTREPYSGKNLHQAVNRKDEKELTNVLQSGTVDVNVCDKMGYTALMVAAQKGFMSLVDILVKDGADIKMRDSTGKDSLMMACYAGHLDIVKYLRKCGTPWEARDKNGCSPLHWAVDGGHLPVITYMILDGCEVDLRDKVFLWTPLMRVAVISGSAAVATVLLKAGADANVRDKAGKTPLMAAVLSNYEDLVKLLLVNGADHRMKNKHGADAADMAKGFGGKNIIKLLDKFSLEN</sequence>
<dbReference type="PROSITE" id="PS50853">
    <property type="entry name" value="FN3"/>
    <property type="match status" value="1"/>
</dbReference>
<dbReference type="PANTHER" id="PTHR24183">
    <property type="entry name" value="FIBRONECTIN TYPE 3 AND ANKYRIN REPEAT DOMAINS PROTEIN 1"/>
    <property type="match status" value="1"/>
</dbReference>
<dbReference type="SMART" id="SM00248">
    <property type="entry name" value="ANK"/>
    <property type="match status" value="5"/>
</dbReference>
<accession>A0A5A9NMK0</accession>
<name>A0A5A9NMK0_9TELE</name>
<evidence type="ECO:0000313" key="3">
    <source>
        <dbReference type="EMBL" id="KAA0711274.1"/>
    </source>
</evidence>
<feature type="repeat" description="ANK" evidence="1">
    <location>
        <begin position="177"/>
        <end position="209"/>
    </location>
</feature>
<dbReference type="Pfam" id="PF12796">
    <property type="entry name" value="Ank_2"/>
    <property type="match status" value="2"/>
</dbReference>
<feature type="repeat" description="ANK" evidence="1">
    <location>
        <begin position="250"/>
        <end position="277"/>
    </location>
</feature>
<dbReference type="PANTHER" id="PTHR24183:SF1">
    <property type="entry name" value="FIBRONECTIN TYPE 3 AND ANKYRIN REPEAT DOMAINS PROTEIN 1"/>
    <property type="match status" value="1"/>
</dbReference>
<reference evidence="3 4" key="1">
    <citation type="journal article" date="2019" name="Mol. Ecol. Resour.">
        <title>Chromosome-level genome assembly of Triplophysa tibetana, a fish adapted to the harsh high-altitude environment of the Tibetan Plateau.</title>
        <authorList>
            <person name="Yang X."/>
            <person name="Liu H."/>
            <person name="Ma Z."/>
            <person name="Zou Y."/>
            <person name="Zou M."/>
            <person name="Mao Y."/>
            <person name="Li X."/>
            <person name="Wang H."/>
            <person name="Chen T."/>
            <person name="Wang W."/>
            <person name="Yang R."/>
        </authorList>
    </citation>
    <scope>NUCLEOTIDE SEQUENCE [LARGE SCALE GENOMIC DNA]</scope>
    <source>
        <strain evidence="3">TTIB1903HZAU</strain>
        <tissue evidence="3">Muscle</tissue>
    </source>
</reference>
<dbReference type="GO" id="GO:0005634">
    <property type="term" value="C:nucleus"/>
    <property type="evidence" value="ECO:0007669"/>
    <property type="project" value="TreeGrafter"/>
</dbReference>
<dbReference type="InterPro" id="IPR013783">
    <property type="entry name" value="Ig-like_fold"/>
</dbReference>
<feature type="repeat" description="ANK" evidence="1">
    <location>
        <begin position="278"/>
        <end position="310"/>
    </location>
</feature>
<dbReference type="SUPFAM" id="SSF49265">
    <property type="entry name" value="Fibronectin type III"/>
    <property type="match status" value="1"/>
</dbReference>
<gene>
    <name evidence="3" type="ORF">E1301_Tti011164</name>
</gene>
<dbReference type="EMBL" id="SOYY01000015">
    <property type="protein sequence ID" value="KAA0711274.1"/>
    <property type="molecule type" value="Genomic_DNA"/>
</dbReference>
<protein>
    <submittedName>
        <fullName evidence="3">Fibronectin type 3 and ankyrin repeat domains protein 1</fullName>
    </submittedName>
</protein>
<dbReference type="Gene3D" id="2.60.40.10">
    <property type="entry name" value="Immunoglobulins"/>
    <property type="match status" value="1"/>
</dbReference>
<dbReference type="PRINTS" id="PR01415">
    <property type="entry name" value="ANKYRIN"/>
</dbReference>
<evidence type="ECO:0000259" key="2">
    <source>
        <dbReference type="PROSITE" id="PS50853"/>
    </source>
</evidence>